<comment type="caution">
    <text evidence="1">The sequence shown here is derived from an EMBL/GenBank/DDBJ whole genome shotgun (WGS) entry which is preliminary data.</text>
</comment>
<accession>A0A4R3VUG0</accession>
<sequence length="170" mass="19134">MFEINDIQTSGIGIYFKRGALLSELMKLPDPKPSYSYDWGDEHGIEYDDSAPMVFAPLQYDVTVYITANSPSALMDVRTALLNILSDPAGFSLNVLPLEREYKLRYKGSSGTRLISPIYSNGQQWCEIGLKLENNFDEVRTMLYLADMNGLLAATSDDELILVTDTRQLF</sequence>
<dbReference type="OrthoDB" id="705256at2"/>
<reference evidence="1 2" key="1">
    <citation type="submission" date="2019-03" db="EMBL/GenBank/DDBJ databases">
        <title>Genomic Encyclopedia of Type Strains, Phase IV (KMG-IV): sequencing the most valuable type-strain genomes for metagenomic binning, comparative biology and taxonomic classification.</title>
        <authorList>
            <person name="Goeker M."/>
        </authorList>
    </citation>
    <scope>NUCLEOTIDE SEQUENCE [LARGE SCALE GENOMIC DNA]</scope>
    <source>
        <strain evidence="1 2">DSM 22362</strain>
    </source>
</reference>
<protein>
    <submittedName>
        <fullName evidence="1">Uncharacterized protein</fullName>
    </submittedName>
</protein>
<keyword evidence="2" id="KW-1185">Reference proteome</keyword>
<evidence type="ECO:0000313" key="1">
    <source>
        <dbReference type="EMBL" id="TCV17143.1"/>
    </source>
</evidence>
<gene>
    <name evidence="1" type="ORF">EDC17_101162</name>
</gene>
<name>A0A4R3VUG0_9SPHI</name>
<dbReference type="RefSeq" id="WP_132777227.1">
    <property type="nucleotide sequence ID" value="NZ_SMBZ01000011.1"/>
</dbReference>
<dbReference type="Proteomes" id="UP000295197">
    <property type="component" value="Unassembled WGS sequence"/>
</dbReference>
<evidence type="ECO:0000313" key="2">
    <source>
        <dbReference type="Proteomes" id="UP000295197"/>
    </source>
</evidence>
<dbReference type="AlphaFoldDB" id="A0A4R3VUG0"/>
<proteinExistence type="predicted"/>
<organism evidence="1 2">
    <name type="scientific">Sphingobacterium alimentarium</name>
    <dbReference type="NCBI Taxonomy" id="797292"/>
    <lineage>
        <taxon>Bacteria</taxon>
        <taxon>Pseudomonadati</taxon>
        <taxon>Bacteroidota</taxon>
        <taxon>Sphingobacteriia</taxon>
        <taxon>Sphingobacteriales</taxon>
        <taxon>Sphingobacteriaceae</taxon>
        <taxon>Sphingobacterium</taxon>
    </lineage>
</organism>
<dbReference type="EMBL" id="SMBZ01000011">
    <property type="protein sequence ID" value="TCV17143.1"/>
    <property type="molecule type" value="Genomic_DNA"/>
</dbReference>